<reference evidence="2 3" key="1">
    <citation type="submission" date="2024-05" db="EMBL/GenBank/DDBJ databases">
        <authorList>
            <person name="Wallberg A."/>
        </authorList>
    </citation>
    <scope>NUCLEOTIDE SEQUENCE [LARGE SCALE GENOMIC DNA]</scope>
</reference>
<keyword evidence="3" id="KW-1185">Reference proteome</keyword>
<gene>
    <name evidence="2" type="ORF">MNOR_LOCUS31754</name>
</gene>
<evidence type="ECO:0000313" key="3">
    <source>
        <dbReference type="Proteomes" id="UP001497623"/>
    </source>
</evidence>
<name>A0AAV2S4R9_MEGNR</name>
<proteinExistence type="predicted"/>
<accession>A0AAV2S4R9</accession>
<sequence length="249" mass="27694">MISCYVALVLGQHPAHLDFDVNVEIGKLHDLIAAQRVQHNEPLQDLHQEAEALPLDIKVTPVPELATEPIQVPIPVERIPTRRRPGLRRRKPQGSRPVLRRRPETVQEPRPTVAPVIQELAQPVANENLTFRAQTPAPASGSIQTIDYHPSFRQQVTFVDEQQRHRFAANAEAPKPLPIGPGQTHDENGLLINPRGYDGPLAHTVPAGIGGTIHTQFTPEVADFHKFLAQAHADHLVQVAGLERRQIFQ</sequence>
<feature type="compositionally biased region" description="Basic residues" evidence="1">
    <location>
        <begin position="82"/>
        <end position="93"/>
    </location>
</feature>
<protein>
    <submittedName>
        <fullName evidence="2">Uncharacterized protein</fullName>
    </submittedName>
</protein>
<comment type="caution">
    <text evidence="2">The sequence shown here is derived from an EMBL/GenBank/DDBJ whole genome shotgun (WGS) entry which is preliminary data.</text>
</comment>
<feature type="region of interest" description="Disordered" evidence="1">
    <location>
        <begin position="82"/>
        <end position="109"/>
    </location>
</feature>
<dbReference type="AlphaFoldDB" id="A0AAV2S4R9"/>
<evidence type="ECO:0000313" key="2">
    <source>
        <dbReference type="EMBL" id="CAL4156690.1"/>
    </source>
</evidence>
<evidence type="ECO:0000256" key="1">
    <source>
        <dbReference type="SAM" id="MobiDB-lite"/>
    </source>
</evidence>
<organism evidence="2 3">
    <name type="scientific">Meganyctiphanes norvegica</name>
    <name type="common">Northern krill</name>
    <name type="synonym">Thysanopoda norvegica</name>
    <dbReference type="NCBI Taxonomy" id="48144"/>
    <lineage>
        <taxon>Eukaryota</taxon>
        <taxon>Metazoa</taxon>
        <taxon>Ecdysozoa</taxon>
        <taxon>Arthropoda</taxon>
        <taxon>Crustacea</taxon>
        <taxon>Multicrustacea</taxon>
        <taxon>Malacostraca</taxon>
        <taxon>Eumalacostraca</taxon>
        <taxon>Eucarida</taxon>
        <taxon>Euphausiacea</taxon>
        <taxon>Euphausiidae</taxon>
        <taxon>Meganyctiphanes</taxon>
    </lineage>
</organism>
<dbReference type="EMBL" id="CAXKWB010041622">
    <property type="protein sequence ID" value="CAL4156690.1"/>
    <property type="molecule type" value="Genomic_DNA"/>
</dbReference>
<dbReference type="Proteomes" id="UP001497623">
    <property type="component" value="Unassembled WGS sequence"/>
</dbReference>